<dbReference type="PROSITE" id="PS51257">
    <property type="entry name" value="PROKAR_LIPOPROTEIN"/>
    <property type="match status" value="1"/>
</dbReference>
<feature type="signal peptide" evidence="1">
    <location>
        <begin position="1"/>
        <end position="25"/>
    </location>
</feature>
<name>A0ABT7Z2I8_9ACTN</name>
<organism evidence="2 3">
    <name type="scientific">Streptomyces ficellus</name>
    <dbReference type="NCBI Taxonomy" id="1977088"/>
    <lineage>
        <taxon>Bacteria</taxon>
        <taxon>Bacillati</taxon>
        <taxon>Actinomycetota</taxon>
        <taxon>Actinomycetes</taxon>
        <taxon>Kitasatosporales</taxon>
        <taxon>Streptomycetaceae</taxon>
        <taxon>Streptomyces</taxon>
    </lineage>
</organism>
<comment type="caution">
    <text evidence="2">The sequence shown here is derived from an EMBL/GenBank/DDBJ whole genome shotgun (WGS) entry which is preliminary data.</text>
</comment>
<accession>A0ABT7Z2I8</accession>
<keyword evidence="1" id="KW-0732">Signal</keyword>
<sequence>MRRRRTAALAAATAVLALTGAVGCAALDKGLDCVRTADAIATSVDKLSRAVSGAAGDPTQLNESLNEIERELSTLKGTTDNADLSKAVDDLGKGVQSVRTAVENGDTTPDIAPVTDAAAEVGKVCTP</sequence>
<protein>
    <recommendedName>
        <fullName evidence="4">Secreted protein</fullName>
    </recommendedName>
</protein>
<reference evidence="2" key="1">
    <citation type="submission" date="2023-06" db="EMBL/GenBank/DDBJ databases">
        <title>WGS-Sequencing of Streptomyces ficellus isolate 21 collected from sand in Gara Djebilet Iron Mine in Algeria.</title>
        <authorList>
            <person name="Zegers G.P."/>
            <person name="Gomez A."/>
            <person name="Gueddou A."/>
            <person name="Zahara A.F."/>
            <person name="Worth M."/>
            <person name="Sevigny J.L."/>
            <person name="Tisa L."/>
        </authorList>
    </citation>
    <scope>NUCLEOTIDE SEQUENCE</scope>
    <source>
        <strain evidence="2">AS11</strain>
    </source>
</reference>
<gene>
    <name evidence="2" type="ORF">QWM81_06515</name>
</gene>
<dbReference type="EMBL" id="JAUEPL010000006">
    <property type="protein sequence ID" value="MDN3293702.1"/>
    <property type="molecule type" value="Genomic_DNA"/>
</dbReference>
<feature type="chain" id="PRO_5046863427" description="Secreted protein" evidence="1">
    <location>
        <begin position="26"/>
        <end position="127"/>
    </location>
</feature>
<evidence type="ECO:0000313" key="3">
    <source>
        <dbReference type="Proteomes" id="UP001174050"/>
    </source>
</evidence>
<evidence type="ECO:0000313" key="2">
    <source>
        <dbReference type="EMBL" id="MDN3293702.1"/>
    </source>
</evidence>
<keyword evidence="3" id="KW-1185">Reference proteome</keyword>
<evidence type="ECO:0000256" key="1">
    <source>
        <dbReference type="SAM" id="SignalP"/>
    </source>
</evidence>
<dbReference type="Proteomes" id="UP001174050">
    <property type="component" value="Unassembled WGS sequence"/>
</dbReference>
<dbReference type="RefSeq" id="WP_290110628.1">
    <property type="nucleotide sequence ID" value="NZ_JAUEPL010000006.1"/>
</dbReference>
<proteinExistence type="predicted"/>
<evidence type="ECO:0008006" key="4">
    <source>
        <dbReference type="Google" id="ProtNLM"/>
    </source>
</evidence>